<keyword evidence="1" id="KW-0472">Membrane</keyword>
<keyword evidence="3" id="KW-1185">Reference proteome</keyword>
<evidence type="ECO:0000313" key="3">
    <source>
        <dbReference type="Proteomes" id="UP000753724"/>
    </source>
</evidence>
<proteinExistence type="predicted"/>
<dbReference type="Proteomes" id="UP000753724">
    <property type="component" value="Unassembled WGS sequence"/>
</dbReference>
<comment type="caution">
    <text evidence="2">The sequence shown here is derived from an EMBL/GenBank/DDBJ whole genome shotgun (WGS) entry which is preliminary data.</text>
</comment>
<keyword evidence="1" id="KW-1133">Transmembrane helix</keyword>
<gene>
    <name evidence="2" type="ORF">GTZ99_02840</name>
</gene>
<reference evidence="3" key="1">
    <citation type="submission" date="2020-01" db="EMBL/GenBank/DDBJ databases">
        <title>Sphingomonas sp. strain CSW-10.</title>
        <authorList>
            <person name="Chen W.-M."/>
        </authorList>
    </citation>
    <scope>NUCLEOTIDE SEQUENCE [LARGE SCALE GENOMIC DNA]</scope>
    <source>
        <strain evidence="3">FSY-8</strain>
    </source>
</reference>
<accession>A0ABW9XAD4</accession>
<sequence length="93" mass="10477">MHHQYGIIVPLIWAGLFAGMMVLRHRRKMALIAMGGGQRPPFAAPSPAADWRDAEIAQLRERVRVLERIATAPHTDERRSADLAAQIEALRDR</sequence>
<keyword evidence="1" id="KW-0812">Transmembrane</keyword>
<feature type="transmembrane region" description="Helical" evidence="1">
    <location>
        <begin position="6"/>
        <end position="23"/>
    </location>
</feature>
<organism evidence="2 3">
    <name type="scientific">Novosphingobium ovatum</name>
    <dbReference type="NCBI Taxonomy" id="1908523"/>
    <lineage>
        <taxon>Bacteria</taxon>
        <taxon>Pseudomonadati</taxon>
        <taxon>Pseudomonadota</taxon>
        <taxon>Alphaproteobacteria</taxon>
        <taxon>Sphingomonadales</taxon>
        <taxon>Sphingomonadaceae</taxon>
        <taxon>Novosphingobium</taxon>
    </lineage>
</organism>
<name>A0ABW9XAD4_9SPHN</name>
<evidence type="ECO:0000256" key="1">
    <source>
        <dbReference type="SAM" id="Phobius"/>
    </source>
</evidence>
<evidence type="ECO:0000313" key="2">
    <source>
        <dbReference type="EMBL" id="NBC35488.1"/>
    </source>
</evidence>
<evidence type="ECO:0008006" key="4">
    <source>
        <dbReference type="Google" id="ProtNLM"/>
    </source>
</evidence>
<protein>
    <recommendedName>
        <fullName evidence="4">Phage shock protein B</fullName>
    </recommendedName>
</protein>
<dbReference type="EMBL" id="JAAAPO010000001">
    <property type="protein sequence ID" value="NBC35488.1"/>
    <property type="molecule type" value="Genomic_DNA"/>
</dbReference>
<dbReference type="RefSeq" id="WP_161716753.1">
    <property type="nucleotide sequence ID" value="NZ_JAAAPO010000001.1"/>
</dbReference>